<evidence type="ECO:0000259" key="5">
    <source>
        <dbReference type="Pfam" id="PF00389"/>
    </source>
</evidence>
<gene>
    <name evidence="7" type="ORF">DTL42_04450</name>
</gene>
<sequence length="326" mass="35263">MPTVCVTPSHFHSTELEYYQILQKAGFEVRFIDSEKHNLHDPATLIAQLGACEAVLANPEPYSAEVLANCQVRVISRAGVGFDAIDLNAATAHGIVVTRTPGVLHEAVAEQTLAFLFAISRNVMQRDRDVRTGHWQRAALPRLKGQTLGLLGFGVIGRCLAEKALALGLKVIAHDPVASPQPGVQLVTLDQLWHESDVLSLHVPCTPETAQIINQKTLGQLKKGAVLINTSRGGLVDEAALAAALTSGHLAAAGLDVFQEEPPRPENPLLKLDNIVLAPHVAGLDVESLRDMANMAAENIVALYRGNWPEGNVVNPQIRSDWKWQN</sequence>
<dbReference type="EMBL" id="QPEX01000010">
    <property type="protein sequence ID" value="RCS54403.1"/>
    <property type="molecule type" value="Genomic_DNA"/>
</dbReference>
<dbReference type="PANTHER" id="PTHR42938:SF9">
    <property type="entry name" value="FORMATE DEHYDROGENASE 1"/>
    <property type="match status" value="1"/>
</dbReference>
<dbReference type="GO" id="GO:0016616">
    <property type="term" value="F:oxidoreductase activity, acting on the CH-OH group of donors, NAD or NADP as acceptor"/>
    <property type="evidence" value="ECO:0007669"/>
    <property type="project" value="InterPro"/>
</dbReference>
<dbReference type="OrthoDB" id="277029at2"/>
<comment type="similarity">
    <text evidence="1 4">Belongs to the D-isomer specific 2-hydroxyacid dehydrogenase family.</text>
</comment>
<protein>
    <recommendedName>
        <fullName evidence="9">3-phosphoglycerate dehydrogenase</fullName>
    </recommendedName>
</protein>
<evidence type="ECO:0000256" key="1">
    <source>
        <dbReference type="ARBA" id="ARBA00005854"/>
    </source>
</evidence>
<dbReference type="SUPFAM" id="SSF51735">
    <property type="entry name" value="NAD(P)-binding Rossmann-fold domains"/>
    <property type="match status" value="1"/>
</dbReference>
<dbReference type="PROSITE" id="PS00670">
    <property type="entry name" value="D_2_HYDROXYACID_DH_2"/>
    <property type="match status" value="1"/>
</dbReference>
<dbReference type="Pfam" id="PF00389">
    <property type="entry name" value="2-Hacid_dh"/>
    <property type="match status" value="1"/>
</dbReference>
<dbReference type="PROSITE" id="PS00671">
    <property type="entry name" value="D_2_HYDROXYACID_DH_3"/>
    <property type="match status" value="1"/>
</dbReference>
<dbReference type="Pfam" id="PF02826">
    <property type="entry name" value="2-Hacid_dh_C"/>
    <property type="match status" value="1"/>
</dbReference>
<evidence type="ECO:0000256" key="3">
    <source>
        <dbReference type="ARBA" id="ARBA00023027"/>
    </source>
</evidence>
<dbReference type="InterPro" id="IPR006139">
    <property type="entry name" value="D-isomer_2_OHA_DH_cat_dom"/>
</dbReference>
<evidence type="ECO:0008006" key="9">
    <source>
        <dbReference type="Google" id="ProtNLM"/>
    </source>
</evidence>
<accession>A0A368KVE3</accession>
<reference evidence="7 8" key="1">
    <citation type="submission" date="2018-07" db="EMBL/GenBank/DDBJ databases">
        <title>Comparative genomes isolates from brazilian mangrove.</title>
        <authorList>
            <person name="De Araujo J.E."/>
            <person name="Taketani R.G."/>
            <person name="Silva M.C.P."/>
            <person name="Lourenco M.V."/>
            <person name="Oliveira V.M."/>
            <person name="Andreote F.D."/>
        </authorList>
    </citation>
    <scope>NUCLEOTIDE SEQUENCE [LARGE SCALE GENOMIC DNA]</scope>
    <source>
        <strain evidence="7 8">HEX PRIS-MGV</strain>
    </source>
</reference>
<dbReference type="FunFam" id="3.40.50.720:FF:000203">
    <property type="entry name" value="D-3-phosphoglycerate dehydrogenase (SerA)"/>
    <property type="match status" value="1"/>
</dbReference>
<evidence type="ECO:0000313" key="7">
    <source>
        <dbReference type="EMBL" id="RCS54403.1"/>
    </source>
</evidence>
<evidence type="ECO:0000313" key="8">
    <source>
        <dbReference type="Proteomes" id="UP000253562"/>
    </source>
</evidence>
<dbReference type="GO" id="GO:0051287">
    <property type="term" value="F:NAD binding"/>
    <property type="evidence" value="ECO:0007669"/>
    <property type="project" value="InterPro"/>
</dbReference>
<comment type="caution">
    <text evidence="7">The sequence shown here is derived from an EMBL/GenBank/DDBJ whole genome shotgun (WGS) entry which is preliminary data.</text>
</comment>
<feature type="domain" description="D-isomer specific 2-hydroxyacid dehydrogenase NAD-binding" evidence="6">
    <location>
        <begin position="113"/>
        <end position="282"/>
    </location>
</feature>
<dbReference type="AlphaFoldDB" id="A0A368KVE3"/>
<dbReference type="InterPro" id="IPR006140">
    <property type="entry name" value="D-isomer_DH_NAD-bd"/>
</dbReference>
<dbReference type="InterPro" id="IPR029753">
    <property type="entry name" value="D-isomer_DH_CS"/>
</dbReference>
<organism evidence="7 8">
    <name type="scientific">Bremerella cremea</name>
    <dbReference type="NCBI Taxonomy" id="1031537"/>
    <lineage>
        <taxon>Bacteria</taxon>
        <taxon>Pseudomonadati</taxon>
        <taxon>Planctomycetota</taxon>
        <taxon>Planctomycetia</taxon>
        <taxon>Pirellulales</taxon>
        <taxon>Pirellulaceae</taxon>
        <taxon>Bremerella</taxon>
    </lineage>
</organism>
<keyword evidence="3" id="KW-0520">NAD</keyword>
<dbReference type="Proteomes" id="UP000253562">
    <property type="component" value="Unassembled WGS sequence"/>
</dbReference>
<dbReference type="CDD" id="cd12172">
    <property type="entry name" value="PGDH_like_2"/>
    <property type="match status" value="1"/>
</dbReference>
<feature type="domain" description="D-isomer specific 2-hydroxyacid dehydrogenase catalytic" evidence="5">
    <location>
        <begin position="20"/>
        <end position="313"/>
    </location>
</feature>
<dbReference type="PANTHER" id="PTHR42938">
    <property type="entry name" value="FORMATE DEHYDROGENASE 1"/>
    <property type="match status" value="1"/>
</dbReference>
<proteinExistence type="inferred from homology"/>
<evidence type="ECO:0000256" key="2">
    <source>
        <dbReference type="ARBA" id="ARBA00023002"/>
    </source>
</evidence>
<evidence type="ECO:0000256" key="4">
    <source>
        <dbReference type="RuleBase" id="RU003719"/>
    </source>
</evidence>
<dbReference type="InterPro" id="IPR036291">
    <property type="entry name" value="NAD(P)-bd_dom_sf"/>
</dbReference>
<evidence type="ECO:0000259" key="6">
    <source>
        <dbReference type="Pfam" id="PF02826"/>
    </source>
</evidence>
<keyword evidence="2 4" id="KW-0560">Oxidoreductase</keyword>
<dbReference type="RefSeq" id="WP_114367469.1">
    <property type="nucleotide sequence ID" value="NZ_QPEX01000010.1"/>
</dbReference>
<name>A0A368KVE3_9BACT</name>
<dbReference type="Gene3D" id="3.40.50.720">
    <property type="entry name" value="NAD(P)-binding Rossmann-like Domain"/>
    <property type="match status" value="2"/>
</dbReference>
<dbReference type="SUPFAM" id="SSF52283">
    <property type="entry name" value="Formate/glycerate dehydrogenase catalytic domain-like"/>
    <property type="match status" value="1"/>
</dbReference>